<feature type="compositionally biased region" description="Polar residues" evidence="1">
    <location>
        <begin position="128"/>
        <end position="141"/>
    </location>
</feature>
<evidence type="ECO:0000313" key="3">
    <source>
        <dbReference type="EMBL" id="TBU03798.1"/>
    </source>
</evidence>
<evidence type="ECO:0000256" key="1">
    <source>
        <dbReference type="SAM" id="MobiDB-lite"/>
    </source>
</evidence>
<organism evidence="3 4">
    <name type="scientific">Hamiltosporidium magnivora</name>
    <dbReference type="NCBI Taxonomy" id="148818"/>
    <lineage>
        <taxon>Eukaryota</taxon>
        <taxon>Fungi</taxon>
        <taxon>Fungi incertae sedis</taxon>
        <taxon>Microsporidia</taxon>
        <taxon>Dubosqiidae</taxon>
        <taxon>Hamiltosporidium</taxon>
    </lineage>
</organism>
<proteinExistence type="predicted"/>
<keyword evidence="2" id="KW-0732">Signal</keyword>
<accession>A0A4Q9L7Z7</accession>
<comment type="caution">
    <text evidence="3">The sequence shown here is derived from an EMBL/GenBank/DDBJ whole genome shotgun (WGS) entry which is preliminary data.</text>
</comment>
<dbReference type="EMBL" id="PITI01000860">
    <property type="protein sequence ID" value="TBU03798.1"/>
    <property type="molecule type" value="Genomic_DNA"/>
</dbReference>
<reference evidence="3 4" key="1">
    <citation type="submission" date="2017-12" db="EMBL/GenBank/DDBJ databases">
        <authorList>
            <person name="Pombert J.-F."/>
            <person name="Haag K.L."/>
            <person name="Ebert D."/>
        </authorList>
    </citation>
    <scope>NUCLEOTIDE SEQUENCE [LARGE SCALE GENOMIC DNA]</scope>
    <source>
        <strain evidence="3">BE-OM-2</strain>
    </source>
</reference>
<sequence length="227" mass="25804">MLHLFVAIIFNGCGIFTSDTPSTTIEEKSHNERGNGKGLLVKAKTGYTTERILYSNVESSENKDGKLEKLIGNKTQAQPSSNTTTHKSILIGTIDGTNAANPQKSSKKVRFKDEELVQIWEFERPTDNNKGSLSAENNDTMPVTPKSPNPQQKSKPKFNSENEYGKFNQDLKNHMNNFLNRKSDQKAYPFFKKSLLLPQKPKSKSENEYDKFNQDLKNHMNNFLNRN</sequence>
<feature type="signal peptide" evidence="2">
    <location>
        <begin position="1"/>
        <end position="18"/>
    </location>
</feature>
<dbReference type="Proteomes" id="UP000291404">
    <property type="component" value="Unassembled WGS sequence"/>
</dbReference>
<evidence type="ECO:0000256" key="2">
    <source>
        <dbReference type="SAM" id="SignalP"/>
    </source>
</evidence>
<keyword evidence="4" id="KW-1185">Reference proteome</keyword>
<evidence type="ECO:0000313" key="4">
    <source>
        <dbReference type="Proteomes" id="UP000291404"/>
    </source>
</evidence>
<dbReference type="VEuPathDB" id="MicrosporidiaDB:CWI39_1295p0010"/>
<gene>
    <name evidence="3" type="ORF">CWI36_0860p0010</name>
</gene>
<name>A0A4Q9L7Z7_9MICR</name>
<feature type="region of interest" description="Disordered" evidence="1">
    <location>
        <begin position="122"/>
        <end position="164"/>
    </location>
</feature>
<dbReference type="AlphaFoldDB" id="A0A4Q9L7Z7"/>
<protein>
    <submittedName>
        <fullName evidence="3">Uncharacterized protein</fullName>
    </submittedName>
</protein>
<feature type="chain" id="PRO_5020663619" evidence="2">
    <location>
        <begin position="19"/>
        <end position="227"/>
    </location>
</feature>
<dbReference type="VEuPathDB" id="MicrosporidiaDB:CWI36_0860p0010"/>